<dbReference type="Pfam" id="PF08238">
    <property type="entry name" value="Sel1"/>
    <property type="match status" value="2"/>
</dbReference>
<gene>
    <name evidence="2" type="ORF">M9Y10_017672</name>
</gene>
<name>A0ABR2HV13_9EUKA</name>
<proteinExistence type="inferred from homology"/>
<dbReference type="Gene3D" id="1.25.40.10">
    <property type="entry name" value="Tetratricopeptide repeat domain"/>
    <property type="match status" value="1"/>
</dbReference>
<dbReference type="Proteomes" id="UP001470230">
    <property type="component" value="Unassembled WGS sequence"/>
</dbReference>
<sequence length="70" mass="7677">MNNYGHMLILGFGVPADYKEACKYFKQAADLGDTEAMVSYGLCLSSGQGVEVNKEEALQYFKKAAGYGQR</sequence>
<dbReference type="EMBL" id="JAPFFF010000023">
    <property type="protein sequence ID" value="KAK8852683.1"/>
    <property type="molecule type" value="Genomic_DNA"/>
</dbReference>
<dbReference type="SUPFAM" id="SSF81901">
    <property type="entry name" value="HCP-like"/>
    <property type="match status" value="1"/>
</dbReference>
<reference evidence="2 3" key="1">
    <citation type="submission" date="2024-04" db="EMBL/GenBank/DDBJ databases">
        <title>Tritrichomonas musculus Genome.</title>
        <authorList>
            <person name="Alves-Ferreira E."/>
            <person name="Grigg M."/>
            <person name="Lorenzi H."/>
            <person name="Galac M."/>
        </authorList>
    </citation>
    <scope>NUCLEOTIDE SEQUENCE [LARGE SCALE GENOMIC DNA]</scope>
    <source>
        <strain evidence="2 3">EAF2021</strain>
    </source>
</reference>
<dbReference type="InterPro" id="IPR050767">
    <property type="entry name" value="Sel1_AlgK"/>
</dbReference>
<dbReference type="InterPro" id="IPR011990">
    <property type="entry name" value="TPR-like_helical_dom_sf"/>
</dbReference>
<organism evidence="2 3">
    <name type="scientific">Tritrichomonas musculus</name>
    <dbReference type="NCBI Taxonomy" id="1915356"/>
    <lineage>
        <taxon>Eukaryota</taxon>
        <taxon>Metamonada</taxon>
        <taxon>Parabasalia</taxon>
        <taxon>Tritrichomonadida</taxon>
        <taxon>Tritrichomonadidae</taxon>
        <taxon>Tritrichomonas</taxon>
    </lineage>
</organism>
<comment type="similarity">
    <text evidence="1">Belongs to the sel-1 family.</text>
</comment>
<evidence type="ECO:0000313" key="2">
    <source>
        <dbReference type="EMBL" id="KAK8852683.1"/>
    </source>
</evidence>
<protein>
    <submittedName>
        <fullName evidence="2">Uncharacterized protein</fullName>
    </submittedName>
</protein>
<dbReference type="PANTHER" id="PTHR11102">
    <property type="entry name" value="SEL-1-LIKE PROTEIN"/>
    <property type="match status" value="1"/>
</dbReference>
<dbReference type="SMART" id="SM00671">
    <property type="entry name" value="SEL1"/>
    <property type="match status" value="2"/>
</dbReference>
<comment type="caution">
    <text evidence="2">The sequence shown here is derived from an EMBL/GenBank/DDBJ whole genome shotgun (WGS) entry which is preliminary data.</text>
</comment>
<evidence type="ECO:0000313" key="3">
    <source>
        <dbReference type="Proteomes" id="UP001470230"/>
    </source>
</evidence>
<keyword evidence="3" id="KW-1185">Reference proteome</keyword>
<evidence type="ECO:0000256" key="1">
    <source>
        <dbReference type="ARBA" id="ARBA00038101"/>
    </source>
</evidence>
<dbReference type="PANTHER" id="PTHR11102:SF160">
    <property type="entry name" value="ERAD-ASSOCIATED E3 UBIQUITIN-PROTEIN LIGASE COMPONENT HRD3"/>
    <property type="match status" value="1"/>
</dbReference>
<accession>A0ABR2HV13</accession>
<dbReference type="InterPro" id="IPR006597">
    <property type="entry name" value="Sel1-like"/>
</dbReference>